<proteinExistence type="predicted"/>
<dbReference type="SUPFAM" id="SSF47986">
    <property type="entry name" value="DEATH domain"/>
    <property type="match status" value="1"/>
</dbReference>
<name>A0A7D9LCD8_PARCT</name>
<organism evidence="1 2">
    <name type="scientific">Paramuricea clavata</name>
    <name type="common">Red gorgonian</name>
    <name type="synonym">Violescent sea-whip</name>
    <dbReference type="NCBI Taxonomy" id="317549"/>
    <lineage>
        <taxon>Eukaryota</taxon>
        <taxon>Metazoa</taxon>
        <taxon>Cnidaria</taxon>
        <taxon>Anthozoa</taxon>
        <taxon>Octocorallia</taxon>
        <taxon>Malacalcyonacea</taxon>
        <taxon>Plexauridae</taxon>
        <taxon>Paramuricea</taxon>
    </lineage>
</organism>
<gene>
    <name evidence="1" type="ORF">PACLA_8A079179</name>
</gene>
<reference evidence="1" key="1">
    <citation type="submission" date="2020-04" db="EMBL/GenBank/DDBJ databases">
        <authorList>
            <person name="Alioto T."/>
            <person name="Alioto T."/>
            <person name="Gomez Garrido J."/>
        </authorList>
    </citation>
    <scope>NUCLEOTIDE SEQUENCE</scope>
    <source>
        <strain evidence="1">A484AB</strain>
    </source>
</reference>
<dbReference type="Gene3D" id="1.10.533.10">
    <property type="entry name" value="Death Domain, Fas"/>
    <property type="match status" value="1"/>
</dbReference>
<dbReference type="Proteomes" id="UP001152795">
    <property type="component" value="Unassembled WGS sequence"/>
</dbReference>
<dbReference type="AlphaFoldDB" id="A0A7D9LCD8"/>
<protein>
    <submittedName>
        <fullName evidence="1">---NA</fullName>
    </submittedName>
</protein>
<dbReference type="EMBL" id="CACRXK020016517">
    <property type="protein sequence ID" value="CAB4029948.1"/>
    <property type="molecule type" value="Genomic_DNA"/>
</dbReference>
<keyword evidence="2" id="KW-1185">Reference proteome</keyword>
<dbReference type="InterPro" id="IPR011029">
    <property type="entry name" value="DEATH-like_dom_sf"/>
</dbReference>
<dbReference type="InterPro" id="IPR001875">
    <property type="entry name" value="DED_dom"/>
</dbReference>
<evidence type="ECO:0000313" key="2">
    <source>
        <dbReference type="Proteomes" id="UP001152795"/>
    </source>
</evidence>
<dbReference type="GO" id="GO:0042981">
    <property type="term" value="P:regulation of apoptotic process"/>
    <property type="evidence" value="ECO:0007669"/>
    <property type="project" value="InterPro"/>
</dbReference>
<accession>A0A7D9LCD8</accession>
<comment type="caution">
    <text evidence="1">The sequence shown here is derived from an EMBL/GenBank/DDBJ whole genome shotgun (WGS) entry which is preliminary data.</text>
</comment>
<evidence type="ECO:0000313" key="1">
    <source>
        <dbReference type="EMBL" id="CAB4029948.1"/>
    </source>
</evidence>
<dbReference type="PROSITE" id="PS50168">
    <property type="entry name" value="DED"/>
    <property type="match status" value="1"/>
</dbReference>
<sequence>MDDTAEIYQRAKYQAVHSRNSSGFSSLEDGRECERSTGLNVCYSTSDLSEKSKHEDTIARLQFELEAVKCRNKRMEMQMASEREQFRKEIEILKTSAIEYQDQLQKKNHECDELLGEIGRLEFEAEQEVNERKHEVLFQQIFSQNTAEVHMINPTYTERRCELESECSVSTEQPIDTVETLASATDEENVDVVTIIPPQIEPYSGHMHEQISPLPPQNEAYSNMALDDSNDEQQGDCFDNNEMETNGEMASSSANNDRSYRHLLEFIAQSLLFDDVVKLKDWASKRFSIDNSENVADVLLHLDQTGVIHASNLNELRDFFESIKRVDLVYIIDEFLHGNYI</sequence>